<dbReference type="Pfam" id="PF01248">
    <property type="entry name" value="Ribosomal_L7Ae"/>
    <property type="match status" value="1"/>
</dbReference>
<feature type="compositionally biased region" description="Low complexity" evidence="2">
    <location>
        <begin position="311"/>
        <end position="328"/>
    </location>
</feature>
<feature type="compositionally biased region" description="Polar residues" evidence="2">
    <location>
        <begin position="919"/>
        <end position="930"/>
    </location>
</feature>
<feature type="compositionally biased region" description="Polar residues" evidence="2">
    <location>
        <begin position="1203"/>
        <end position="1218"/>
    </location>
</feature>
<dbReference type="InterPro" id="IPR004038">
    <property type="entry name" value="Ribosomal_eL8/eL30/eS12/Gad45"/>
</dbReference>
<accession>A0A914A2B7</accession>
<keyword evidence="1" id="KW-0175">Coiled coil</keyword>
<dbReference type="SUPFAM" id="SSF55315">
    <property type="entry name" value="L30e-like"/>
    <property type="match status" value="1"/>
</dbReference>
<evidence type="ECO:0000313" key="4">
    <source>
        <dbReference type="EnsemblMetazoa" id="XP_038057977.1"/>
    </source>
</evidence>
<feature type="region of interest" description="Disordered" evidence="2">
    <location>
        <begin position="165"/>
        <end position="186"/>
    </location>
</feature>
<feature type="region of interest" description="Disordered" evidence="2">
    <location>
        <begin position="515"/>
        <end position="672"/>
    </location>
</feature>
<feature type="compositionally biased region" description="Polar residues" evidence="2">
    <location>
        <begin position="125"/>
        <end position="136"/>
    </location>
</feature>
<evidence type="ECO:0000313" key="5">
    <source>
        <dbReference type="Proteomes" id="UP000887568"/>
    </source>
</evidence>
<evidence type="ECO:0000259" key="3">
    <source>
        <dbReference type="Pfam" id="PF01248"/>
    </source>
</evidence>
<dbReference type="InterPro" id="IPR029064">
    <property type="entry name" value="Ribosomal_eL30-like_sf"/>
</dbReference>
<dbReference type="GO" id="GO:0035368">
    <property type="term" value="F:selenocysteine insertion sequence binding"/>
    <property type="evidence" value="ECO:0007669"/>
    <property type="project" value="InterPro"/>
</dbReference>
<feature type="region of interest" description="Disordered" evidence="2">
    <location>
        <begin position="114"/>
        <end position="149"/>
    </location>
</feature>
<dbReference type="RefSeq" id="XP_038057977.1">
    <property type="nucleotide sequence ID" value="XM_038202049.1"/>
</dbReference>
<feature type="region of interest" description="Disordered" evidence="2">
    <location>
        <begin position="1312"/>
        <end position="1359"/>
    </location>
</feature>
<feature type="region of interest" description="Disordered" evidence="2">
    <location>
        <begin position="1173"/>
        <end position="1291"/>
    </location>
</feature>
<feature type="compositionally biased region" description="Basic and acidic residues" evidence="2">
    <location>
        <begin position="1400"/>
        <end position="1410"/>
    </location>
</feature>
<feature type="compositionally biased region" description="Acidic residues" evidence="2">
    <location>
        <begin position="1220"/>
        <end position="1254"/>
    </location>
</feature>
<dbReference type="FunFam" id="3.30.1330.30:FF:000004">
    <property type="entry name" value="selenocysteine insertion sequence-binding protein 2"/>
    <property type="match status" value="1"/>
</dbReference>
<dbReference type="GO" id="GO:0005739">
    <property type="term" value="C:mitochondrion"/>
    <property type="evidence" value="ECO:0007669"/>
    <property type="project" value="TreeGrafter"/>
</dbReference>
<feature type="compositionally biased region" description="Basic and acidic residues" evidence="2">
    <location>
        <begin position="1342"/>
        <end position="1353"/>
    </location>
</feature>
<dbReference type="GO" id="GO:0001514">
    <property type="term" value="P:selenocysteine incorporation"/>
    <property type="evidence" value="ECO:0007669"/>
    <property type="project" value="UniProtKB-ARBA"/>
</dbReference>
<feature type="compositionally biased region" description="Low complexity" evidence="2">
    <location>
        <begin position="884"/>
        <end position="915"/>
    </location>
</feature>
<feature type="region of interest" description="Disordered" evidence="2">
    <location>
        <begin position="221"/>
        <end position="263"/>
    </location>
</feature>
<dbReference type="Gene3D" id="3.30.1330.30">
    <property type="match status" value="1"/>
</dbReference>
<protein>
    <recommendedName>
        <fullName evidence="3">Ribosomal protein eL8/eL30/eS12/Gadd45 domain-containing protein</fullName>
    </recommendedName>
</protein>
<keyword evidence="5" id="KW-1185">Reference proteome</keyword>
<dbReference type="GO" id="GO:1990904">
    <property type="term" value="C:ribonucleoprotein complex"/>
    <property type="evidence" value="ECO:0007669"/>
    <property type="project" value="TreeGrafter"/>
</dbReference>
<feature type="region of interest" description="Disordered" evidence="2">
    <location>
        <begin position="1"/>
        <end position="89"/>
    </location>
</feature>
<dbReference type="Proteomes" id="UP000887568">
    <property type="component" value="Unplaced"/>
</dbReference>
<feature type="region of interest" description="Disordered" evidence="2">
    <location>
        <begin position="728"/>
        <end position="827"/>
    </location>
</feature>
<sequence>MSETDMAEGKSPQGTLLSAEVEPFIPGQSNLAKPGGRPPPTNPQPGHAPQAHGVGAGQAFTGHAHPGSFNPKMAGPAAHQNMGNPNGSGYTLTELPRYLTNCYPFVQDSVTGTGPKPEVRWPNYPSHQHPPSSLNSALPYPSPSNDVYSSQQYPVQAPNFMTQSYPQSYYPPQQSQGAIPGPVPVHQGSYHMPQHYAGYYPNYPGEGNQFPMGSYQGAGYGSYMQREAPPRQSRHSSSRDRQYPGAHSSSRDRSSSSSSLESRRYPKTLVCMDAGCQTDFPDEIANKTLAEKPSMLRRHKSKPRRRSQGNQTGQETSTSTDSETEAGTVDSDSGYYSPKHAKTNHTSVGMATHDAGTGPTAKPQGYQQYSGAVVSAVPRHITQPQPSGSPSVVYSTQNSVHAVMPQMMPPVTNFAQTQHLHHAVPPRLPQQQQQHQQQQQQHIPQHQQQLVQQPPPLGQHLPQPISYARILSQPPLPRHPVPIPNQPLNHPHVGPGLMHQQPQFPTAIENMRKNHNAATPGNRTGQPRPGTKYIPAQDGADNSPAQNAKRKKKKDRKRAGKAREGAEEPGNELPAQPPPPPPALTDMGDFPELPLGAPAGPAGGNSQGSQPRSYSAILQQQRSAPVRQQVSPEDSEPVEAVDANSADIIKPEDLLNPEAAASGIRDGKNARKRRKKAILAAQAAAKEYSEITEEQRQLQENLKKPSKKTKMPIEYDLGDMLAALEKQQQETKAKTLQQGIAGKGRPAAVPFAATPSKAQPHIEAKQPTTAAATAMVAAPKPAAPTHKEPALGHNPLDASAPAKRGKERENPVKKKPSALKRVILKEREENKRLRTLQETCLSDAEDGLSQGDDKTIDAMSGDAGLGLSQDASERGSNISPFMTSQSDLSPLSQMSPMSMSPLSPGSPLSSGLSSPATGFKSTSPAQANPSIHSRRFREYCNQVLDKDIDACCTTLLQALVRFQDRQYHKDPTKAKAKRRIVMGLREVTKHLKLKKIKCIMVSPNLERIQSKGGLDDALNRIMALSAEQNVPVVFALGRKALGRAVNKLVPVSVVGIFNYDGAEEFYKNLLDLTKNARESYTSMIRKYQQELEAAATAVPFSKHRHHLGHYRNLSGCSGISFSSVISEPISEDYPDPEPEVDSRGNEIVREVRFDDAVTTTQYTAGAPVSMLTAPEFVETGGDNTTGGYESDKGFSQEGAYSEDSGTVEQGASKTSSETLEAAELDDIEDDDVDNEDASNLSDEDQDEEDLDGIDTDFHRRNSEDEDEDEDDDEDDDNEMEDGGLAILKRKTDLPLDKGRIADWVAETQTTIQSLTLHDNDDKEDASNPIPEAKVSKPLKNSLSDRDQMPHSEHCPQSLNSCECTNKDCVQSGKSVCKSNTGNKNVDGNPSSSLDSQPSENHLDCVSKDST</sequence>
<feature type="compositionally biased region" description="Low complexity" evidence="2">
    <location>
        <begin position="429"/>
        <end position="464"/>
    </location>
</feature>
<evidence type="ECO:0000256" key="1">
    <source>
        <dbReference type="SAM" id="Coils"/>
    </source>
</evidence>
<dbReference type="OrthoDB" id="263617at2759"/>
<feature type="region of interest" description="Disordered" evidence="2">
    <location>
        <begin position="426"/>
        <end position="501"/>
    </location>
</feature>
<dbReference type="GeneID" id="119729482"/>
<dbReference type="InterPro" id="IPR040051">
    <property type="entry name" value="SECISBP2"/>
</dbReference>
<feature type="compositionally biased region" description="Basic residues" evidence="2">
    <location>
        <begin position="295"/>
        <end position="307"/>
    </location>
</feature>
<feature type="compositionally biased region" description="Acidic residues" evidence="2">
    <location>
        <begin position="1263"/>
        <end position="1281"/>
    </location>
</feature>
<organism evidence="4 5">
    <name type="scientific">Patiria miniata</name>
    <name type="common">Bat star</name>
    <name type="synonym">Asterina miniata</name>
    <dbReference type="NCBI Taxonomy" id="46514"/>
    <lineage>
        <taxon>Eukaryota</taxon>
        <taxon>Metazoa</taxon>
        <taxon>Echinodermata</taxon>
        <taxon>Eleutherozoa</taxon>
        <taxon>Asterozoa</taxon>
        <taxon>Asteroidea</taxon>
        <taxon>Valvatacea</taxon>
        <taxon>Valvatida</taxon>
        <taxon>Asterinidae</taxon>
        <taxon>Patiria</taxon>
    </lineage>
</organism>
<evidence type="ECO:0000256" key="2">
    <source>
        <dbReference type="SAM" id="MobiDB-lite"/>
    </source>
</evidence>
<feature type="compositionally biased region" description="Polar residues" evidence="2">
    <location>
        <begin position="1371"/>
        <end position="1399"/>
    </location>
</feature>
<reference evidence="4" key="1">
    <citation type="submission" date="2022-11" db="UniProtKB">
        <authorList>
            <consortium name="EnsemblMetazoa"/>
        </authorList>
    </citation>
    <scope>IDENTIFICATION</scope>
</reference>
<name>A0A914A2B7_PATMI</name>
<proteinExistence type="predicted"/>
<feature type="region of interest" description="Disordered" evidence="2">
    <location>
        <begin position="284"/>
        <end position="365"/>
    </location>
</feature>
<feature type="domain" description="Ribosomal protein eL8/eL30/eS12/Gadd45" evidence="3">
    <location>
        <begin position="969"/>
        <end position="1064"/>
    </location>
</feature>
<feature type="compositionally biased region" description="Pro residues" evidence="2">
    <location>
        <begin position="474"/>
        <end position="485"/>
    </location>
</feature>
<dbReference type="OMA" id="DACCTTL"/>
<feature type="coiled-coil region" evidence="1">
    <location>
        <begin position="1070"/>
        <end position="1097"/>
    </location>
</feature>
<feature type="compositionally biased region" description="Basic and acidic residues" evidence="2">
    <location>
        <begin position="687"/>
        <end position="703"/>
    </location>
</feature>
<feature type="compositionally biased region" description="Polar residues" evidence="2">
    <location>
        <begin position="874"/>
        <end position="883"/>
    </location>
</feature>
<dbReference type="GO" id="GO:0043021">
    <property type="term" value="F:ribonucleoprotein complex binding"/>
    <property type="evidence" value="ECO:0007669"/>
    <property type="project" value="TreeGrafter"/>
</dbReference>
<dbReference type="GO" id="GO:0003730">
    <property type="term" value="F:mRNA 3'-UTR binding"/>
    <property type="evidence" value="ECO:0007669"/>
    <property type="project" value="TreeGrafter"/>
</dbReference>
<dbReference type="PANTHER" id="PTHR13284">
    <property type="entry name" value="GH01354P"/>
    <property type="match status" value="1"/>
</dbReference>
<feature type="region of interest" description="Disordered" evidence="2">
    <location>
        <begin position="844"/>
        <end position="930"/>
    </location>
</feature>
<feature type="compositionally biased region" description="Low complexity" evidence="2">
    <location>
        <begin position="165"/>
        <end position="176"/>
    </location>
</feature>
<dbReference type="PANTHER" id="PTHR13284:SF4">
    <property type="entry name" value="C2H2-TYPE DOMAIN-CONTAINING PROTEIN"/>
    <property type="match status" value="1"/>
</dbReference>
<feature type="compositionally biased region" description="Polar residues" evidence="2">
    <location>
        <begin position="516"/>
        <end position="525"/>
    </location>
</feature>
<feature type="compositionally biased region" description="Basic residues" evidence="2">
    <location>
        <begin position="548"/>
        <end position="560"/>
    </location>
</feature>
<dbReference type="EnsemblMetazoa" id="XM_038202049.1">
    <property type="protein sequence ID" value="XP_038057977.1"/>
    <property type="gene ID" value="LOC119729482"/>
</dbReference>
<feature type="compositionally biased region" description="Low complexity" evidence="2">
    <location>
        <begin position="767"/>
        <end position="784"/>
    </location>
</feature>
<feature type="region of interest" description="Disordered" evidence="2">
    <location>
        <begin position="686"/>
        <end position="710"/>
    </location>
</feature>
<feature type="compositionally biased region" description="Polar residues" evidence="2">
    <location>
        <begin position="607"/>
        <end position="632"/>
    </location>
</feature>
<feature type="region of interest" description="Disordered" evidence="2">
    <location>
        <begin position="1371"/>
        <end position="1410"/>
    </location>
</feature>